<evidence type="ECO:0000256" key="3">
    <source>
        <dbReference type="SAM" id="Phobius"/>
    </source>
</evidence>
<dbReference type="OrthoDB" id="3232130at2759"/>
<protein>
    <submittedName>
        <fullName evidence="4">Uncharacterized protein</fullName>
    </submittedName>
</protein>
<gene>
    <name evidence="4" type="ORF">JAAARDRAFT_28313</name>
</gene>
<feature type="transmembrane region" description="Helical" evidence="3">
    <location>
        <begin position="35"/>
        <end position="56"/>
    </location>
</feature>
<dbReference type="Proteomes" id="UP000027265">
    <property type="component" value="Unassembled WGS sequence"/>
</dbReference>
<proteinExistence type="predicted"/>
<accession>A0A067QCI7</accession>
<organism evidence="4 5">
    <name type="scientific">Jaapia argillacea MUCL 33604</name>
    <dbReference type="NCBI Taxonomy" id="933084"/>
    <lineage>
        <taxon>Eukaryota</taxon>
        <taxon>Fungi</taxon>
        <taxon>Dikarya</taxon>
        <taxon>Basidiomycota</taxon>
        <taxon>Agaricomycotina</taxon>
        <taxon>Agaricomycetes</taxon>
        <taxon>Agaricomycetidae</taxon>
        <taxon>Jaapiales</taxon>
        <taxon>Jaapiaceae</taxon>
        <taxon>Jaapia</taxon>
    </lineage>
</organism>
<dbReference type="EMBL" id="KL197709">
    <property type="protein sequence ID" value="KDQ64674.1"/>
    <property type="molecule type" value="Genomic_DNA"/>
</dbReference>
<feature type="region of interest" description="Disordered" evidence="2">
    <location>
        <begin position="1"/>
        <end position="28"/>
    </location>
</feature>
<keyword evidence="3" id="KW-0812">Transmembrane</keyword>
<keyword evidence="1" id="KW-0175">Coiled coil</keyword>
<reference evidence="5" key="1">
    <citation type="journal article" date="2014" name="Proc. Natl. Acad. Sci. U.S.A.">
        <title>Extensive sampling of basidiomycete genomes demonstrates inadequacy of the white-rot/brown-rot paradigm for wood decay fungi.</title>
        <authorList>
            <person name="Riley R."/>
            <person name="Salamov A.A."/>
            <person name="Brown D.W."/>
            <person name="Nagy L.G."/>
            <person name="Floudas D."/>
            <person name="Held B.W."/>
            <person name="Levasseur A."/>
            <person name="Lombard V."/>
            <person name="Morin E."/>
            <person name="Otillar R."/>
            <person name="Lindquist E.A."/>
            <person name="Sun H."/>
            <person name="LaButti K.M."/>
            <person name="Schmutz J."/>
            <person name="Jabbour D."/>
            <person name="Luo H."/>
            <person name="Baker S.E."/>
            <person name="Pisabarro A.G."/>
            <person name="Walton J.D."/>
            <person name="Blanchette R.A."/>
            <person name="Henrissat B."/>
            <person name="Martin F."/>
            <person name="Cullen D."/>
            <person name="Hibbett D.S."/>
            <person name="Grigoriev I.V."/>
        </authorList>
    </citation>
    <scope>NUCLEOTIDE SEQUENCE [LARGE SCALE GENOMIC DNA]</scope>
    <source>
        <strain evidence="5">MUCL 33604</strain>
    </source>
</reference>
<dbReference type="AlphaFoldDB" id="A0A067QCI7"/>
<evidence type="ECO:0000313" key="5">
    <source>
        <dbReference type="Proteomes" id="UP000027265"/>
    </source>
</evidence>
<evidence type="ECO:0000313" key="4">
    <source>
        <dbReference type="EMBL" id="KDQ64674.1"/>
    </source>
</evidence>
<keyword evidence="5" id="KW-1185">Reference proteome</keyword>
<feature type="coiled-coil region" evidence="1">
    <location>
        <begin position="88"/>
        <end position="115"/>
    </location>
</feature>
<dbReference type="HOGENOM" id="CLU_099528_1_0_1"/>
<keyword evidence="3" id="KW-0472">Membrane</keyword>
<keyword evidence="3" id="KW-1133">Transmembrane helix</keyword>
<sequence length="215" mass="24147">MWPFPTNPAETPRPKVQDTPPTLMPPENVRQTSPGTHLAVITAILLPFALLPYMSLRRQLGMLHRRVDEVAGTSRALHHHLKSTLQQTSIQREEVLGLKEQLQDLRREVGALRDDSHRKEVAQAGADTAIQHHIQSLLDERKYTRTQLSALHELGTSLADIASFMHEVELKTGMIGGGVDSRGIDRLRKLALKLQPGSSSHDNEVRVYLWVSDQQ</sequence>
<evidence type="ECO:0000256" key="1">
    <source>
        <dbReference type="SAM" id="Coils"/>
    </source>
</evidence>
<name>A0A067QCI7_9AGAM</name>
<evidence type="ECO:0000256" key="2">
    <source>
        <dbReference type="SAM" id="MobiDB-lite"/>
    </source>
</evidence>
<dbReference type="InParanoid" id="A0A067QCI7"/>